<gene>
    <name evidence="3" type="ORF">DFP81_103239</name>
</gene>
<evidence type="ECO:0000313" key="4">
    <source>
        <dbReference type="Proteomes" id="UP000256542"/>
    </source>
</evidence>
<dbReference type="PANTHER" id="PTHR13847:SF289">
    <property type="entry name" value="GLYCINE OXIDASE"/>
    <property type="match status" value="1"/>
</dbReference>
<dbReference type="PANTHER" id="PTHR13847">
    <property type="entry name" value="SARCOSINE DEHYDROGENASE-RELATED"/>
    <property type="match status" value="1"/>
</dbReference>
<evidence type="ECO:0000256" key="1">
    <source>
        <dbReference type="ARBA" id="ARBA00023002"/>
    </source>
</evidence>
<dbReference type="OrthoDB" id="9805337at2"/>
<keyword evidence="4" id="KW-1185">Reference proteome</keyword>
<protein>
    <submittedName>
        <fullName evidence="3">D-amino-acid dehydrogenase</fullName>
    </submittedName>
</protein>
<dbReference type="SUPFAM" id="SSF54373">
    <property type="entry name" value="FAD-linked reductases, C-terminal domain"/>
    <property type="match status" value="1"/>
</dbReference>
<name>A0A3E0DQ41_9GAMM</name>
<evidence type="ECO:0000259" key="2">
    <source>
        <dbReference type="Pfam" id="PF01266"/>
    </source>
</evidence>
<dbReference type="GO" id="GO:0005737">
    <property type="term" value="C:cytoplasm"/>
    <property type="evidence" value="ECO:0007669"/>
    <property type="project" value="TreeGrafter"/>
</dbReference>
<dbReference type="EMBL" id="QUNG01000003">
    <property type="protein sequence ID" value="REG85040.1"/>
    <property type="molecule type" value="Genomic_DNA"/>
</dbReference>
<dbReference type="SUPFAM" id="SSF51905">
    <property type="entry name" value="FAD/NAD(P)-binding domain"/>
    <property type="match status" value="1"/>
</dbReference>
<accession>A0A3E0DQ41</accession>
<dbReference type="Gene3D" id="3.50.50.60">
    <property type="entry name" value="FAD/NAD(P)-binding domain"/>
    <property type="match status" value="2"/>
</dbReference>
<dbReference type="AlphaFoldDB" id="A0A3E0DQ41"/>
<keyword evidence="1" id="KW-0560">Oxidoreductase</keyword>
<feature type="domain" description="FAD dependent oxidoreductase" evidence="2">
    <location>
        <begin position="4"/>
        <end position="391"/>
    </location>
</feature>
<evidence type="ECO:0000313" key="3">
    <source>
        <dbReference type="EMBL" id="REG85040.1"/>
    </source>
</evidence>
<dbReference type="Gene3D" id="3.30.9.10">
    <property type="entry name" value="D-Amino Acid Oxidase, subunit A, domain 2"/>
    <property type="match status" value="1"/>
</dbReference>
<dbReference type="Proteomes" id="UP000256542">
    <property type="component" value="Unassembled WGS sequence"/>
</dbReference>
<dbReference type="GO" id="GO:0016491">
    <property type="term" value="F:oxidoreductase activity"/>
    <property type="evidence" value="ECO:0007669"/>
    <property type="project" value="UniProtKB-KW"/>
</dbReference>
<dbReference type="Pfam" id="PF01266">
    <property type="entry name" value="DAO"/>
    <property type="match status" value="1"/>
</dbReference>
<reference evidence="3 4" key="1">
    <citation type="submission" date="2018-08" db="EMBL/GenBank/DDBJ databases">
        <title>Genomic Encyclopedia of Type Strains, Phase III (KMG-III): the genomes of soil and plant-associated and newly described type strains.</title>
        <authorList>
            <person name="Whitman W."/>
        </authorList>
    </citation>
    <scope>NUCLEOTIDE SEQUENCE [LARGE SCALE GENOMIC DNA]</scope>
    <source>
        <strain evidence="3 4">CECT 7375</strain>
    </source>
</reference>
<organism evidence="3 4">
    <name type="scientific">Marinomonas pollencensis</name>
    <dbReference type="NCBI Taxonomy" id="491954"/>
    <lineage>
        <taxon>Bacteria</taxon>
        <taxon>Pseudomonadati</taxon>
        <taxon>Pseudomonadota</taxon>
        <taxon>Gammaproteobacteria</taxon>
        <taxon>Oceanospirillales</taxon>
        <taxon>Oceanospirillaceae</taxon>
        <taxon>Marinomonas</taxon>
    </lineage>
</organism>
<dbReference type="InterPro" id="IPR036188">
    <property type="entry name" value="FAD/NAD-bd_sf"/>
</dbReference>
<proteinExistence type="predicted"/>
<dbReference type="InterPro" id="IPR006076">
    <property type="entry name" value="FAD-dep_OxRdtase"/>
</dbReference>
<dbReference type="RefSeq" id="WP_115896912.1">
    <property type="nucleotide sequence ID" value="NZ_QUNG01000003.1"/>
</dbReference>
<comment type="caution">
    <text evidence="3">The sequence shown here is derived from an EMBL/GenBank/DDBJ whole genome shotgun (WGS) entry which is preliminary data.</text>
</comment>
<sequence>MAEFLVLGAGMVGVSSALALQAAGHTVTLVDRIEAGCETSYGNAGIIQAEAAEPHALPRHFMSLLNYAFERGNDVTWRLDGLLQMAPALLSYFRQSSAARHSKIAHVYSQLTSRSTTDHEVWICDASAEHLIQRNGFAMFYRTAEAFDDATQKATFLTKEYGVISRIIEGKDYRVEEPMLQSDPVGVVNFEQNWSCRSPGDLTKAYADLFVSRGGRFVFGEANSLQQSATGWRVMTEAGELSAEQVVIALGPWSPELLKRFGYYIPMIYKRGYHGHFTSPTALTRPLMDVENGVVASAMTSGLRVTSGAALVPMTAPLDTRQLDRGAKALSDILPLGGRVIEPQWVGTRPCMPGMLPLVGAAPKHKGLWFNFGHGHQGFTLGPTTAELLAKSIAGEESALLSALAPKYQLG</sequence>